<name>V4AYJ5_LOTGI</name>
<feature type="region of interest" description="Disordered" evidence="1">
    <location>
        <begin position="200"/>
        <end position="273"/>
    </location>
</feature>
<organism evidence="2 3">
    <name type="scientific">Lottia gigantea</name>
    <name type="common">Giant owl limpet</name>
    <dbReference type="NCBI Taxonomy" id="225164"/>
    <lineage>
        <taxon>Eukaryota</taxon>
        <taxon>Metazoa</taxon>
        <taxon>Spiralia</taxon>
        <taxon>Lophotrochozoa</taxon>
        <taxon>Mollusca</taxon>
        <taxon>Gastropoda</taxon>
        <taxon>Patellogastropoda</taxon>
        <taxon>Lottioidea</taxon>
        <taxon>Lottiidae</taxon>
        <taxon>Lottia</taxon>
    </lineage>
</organism>
<dbReference type="Proteomes" id="UP000030746">
    <property type="component" value="Unassembled WGS sequence"/>
</dbReference>
<evidence type="ECO:0000313" key="2">
    <source>
        <dbReference type="EMBL" id="ESP02693.1"/>
    </source>
</evidence>
<feature type="compositionally biased region" description="Polar residues" evidence="1">
    <location>
        <begin position="260"/>
        <end position="273"/>
    </location>
</feature>
<feature type="compositionally biased region" description="Polar residues" evidence="1">
    <location>
        <begin position="212"/>
        <end position="235"/>
    </location>
</feature>
<sequence>MFSLLKKIRGEEEAVPSFKRYFSPRKSWLLDYEDSDTCLTRKLRLETNAVDGCLTVSQELAFGEGAEDHIYEEIGDVVPFSPIESYVNALTVLTQQIETDFGEKSREDDDVSPDEPAPVETLSASSPMTVRCREKCERWLTQLSKVNPTDFVIPEPMTPTDNFDRRPHSSSRIRRRPNIRKMSAEKRKELLQKIEENWFDSSDESSDESYPSLVSQESSGRLTQSSCTEQTIENPSNEQSQWQRSSSEESSGIFEGNSSCNKTGESSGASFENLNSITESDSAFSEIQSKDLPSFRPRIGFGLNRWYRH</sequence>
<dbReference type="GeneID" id="20241893"/>
<protein>
    <submittedName>
        <fullName evidence="2">Uncharacterized protein</fullName>
    </submittedName>
</protein>
<dbReference type="CTD" id="20241893"/>
<dbReference type="HOGENOM" id="CLU_901037_0_0_1"/>
<proteinExistence type="predicted"/>
<keyword evidence="3" id="KW-1185">Reference proteome</keyword>
<evidence type="ECO:0000313" key="3">
    <source>
        <dbReference type="Proteomes" id="UP000030746"/>
    </source>
</evidence>
<accession>V4AYJ5</accession>
<feature type="region of interest" description="Disordered" evidence="1">
    <location>
        <begin position="102"/>
        <end position="126"/>
    </location>
</feature>
<dbReference type="KEGG" id="lgi:LOTGIDRAFT_171768"/>
<feature type="region of interest" description="Disordered" evidence="1">
    <location>
        <begin position="150"/>
        <end position="184"/>
    </location>
</feature>
<dbReference type="RefSeq" id="XP_009046577.1">
    <property type="nucleotide sequence ID" value="XM_009048329.1"/>
</dbReference>
<evidence type="ECO:0000256" key="1">
    <source>
        <dbReference type="SAM" id="MobiDB-lite"/>
    </source>
</evidence>
<feature type="compositionally biased region" description="Basic residues" evidence="1">
    <location>
        <begin position="168"/>
        <end position="179"/>
    </location>
</feature>
<dbReference type="EMBL" id="KB200130">
    <property type="protein sequence ID" value="ESP02693.1"/>
    <property type="molecule type" value="Genomic_DNA"/>
</dbReference>
<reference evidence="2 3" key="1">
    <citation type="journal article" date="2013" name="Nature">
        <title>Insights into bilaterian evolution from three spiralian genomes.</title>
        <authorList>
            <person name="Simakov O."/>
            <person name="Marletaz F."/>
            <person name="Cho S.J."/>
            <person name="Edsinger-Gonzales E."/>
            <person name="Havlak P."/>
            <person name="Hellsten U."/>
            <person name="Kuo D.H."/>
            <person name="Larsson T."/>
            <person name="Lv J."/>
            <person name="Arendt D."/>
            <person name="Savage R."/>
            <person name="Osoegawa K."/>
            <person name="de Jong P."/>
            <person name="Grimwood J."/>
            <person name="Chapman J.A."/>
            <person name="Shapiro H."/>
            <person name="Aerts A."/>
            <person name="Otillar R.P."/>
            <person name="Terry A.Y."/>
            <person name="Boore J.L."/>
            <person name="Grigoriev I.V."/>
            <person name="Lindberg D.R."/>
            <person name="Seaver E.C."/>
            <person name="Weisblat D.A."/>
            <person name="Putnam N.H."/>
            <person name="Rokhsar D.S."/>
        </authorList>
    </citation>
    <scope>NUCLEOTIDE SEQUENCE [LARGE SCALE GENOMIC DNA]</scope>
</reference>
<gene>
    <name evidence="2" type="ORF">LOTGIDRAFT_171768</name>
</gene>
<dbReference type="AlphaFoldDB" id="V4AYJ5"/>
<feature type="compositionally biased region" description="Low complexity" evidence="1">
    <location>
        <begin position="236"/>
        <end position="259"/>
    </location>
</feature>